<feature type="compositionally biased region" description="Gly residues" evidence="1">
    <location>
        <begin position="1"/>
        <end position="11"/>
    </location>
</feature>
<feature type="region of interest" description="Disordered" evidence="1">
    <location>
        <begin position="1"/>
        <end position="24"/>
    </location>
</feature>
<accession>A0A4U0RND1</accession>
<reference evidence="2 3" key="1">
    <citation type="submission" date="2019-04" db="EMBL/GenBank/DDBJ databases">
        <title>Streptomyces oryziradicis sp. nov., a novel actinomycete isolated from rhizosphere soil of rice (Oryza sativa L.).</title>
        <authorList>
            <person name="Li C."/>
        </authorList>
    </citation>
    <scope>NUCLEOTIDE SEQUENCE [LARGE SCALE GENOMIC DNA]</scope>
    <source>
        <strain evidence="2 3">NEAU-C40</strain>
    </source>
</reference>
<sequence>MQLLGEIGGDAGAAAGEVEDAPRREGGLVDLAGEVDLEGGAVVEGVAEPGEGVAAVSARGARVLAGEHPRLPGRAEQQIKPPPMTSTSLPRKRSSGFCEHWMLPSGPLRAGP</sequence>
<evidence type="ECO:0000313" key="2">
    <source>
        <dbReference type="EMBL" id="TJZ96837.1"/>
    </source>
</evidence>
<evidence type="ECO:0000313" key="3">
    <source>
        <dbReference type="Proteomes" id="UP000305778"/>
    </source>
</evidence>
<dbReference type="AlphaFoldDB" id="A0A4U0RND1"/>
<dbReference type="RefSeq" id="WP_136730684.1">
    <property type="nucleotide sequence ID" value="NZ_SUMC01000153.1"/>
</dbReference>
<proteinExistence type="predicted"/>
<organism evidence="2 3">
    <name type="scientific">Actinacidiphila oryziradicis</name>
    <dbReference type="NCBI Taxonomy" id="2571141"/>
    <lineage>
        <taxon>Bacteria</taxon>
        <taxon>Bacillati</taxon>
        <taxon>Actinomycetota</taxon>
        <taxon>Actinomycetes</taxon>
        <taxon>Kitasatosporales</taxon>
        <taxon>Streptomycetaceae</taxon>
        <taxon>Actinacidiphila</taxon>
    </lineage>
</organism>
<dbReference type="EMBL" id="SUMC01000153">
    <property type="protein sequence ID" value="TJZ96837.1"/>
    <property type="molecule type" value="Genomic_DNA"/>
</dbReference>
<name>A0A4U0RND1_9ACTN</name>
<evidence type="ECO:0000256" key="1">
    <source>
        <dbReference type="SAM" id="MobiDB-lite"/>
    </source>
</evidence>
<feature type="region of interest" description="Disordered" evidence="1">
    <location>
        <begin position="70"/>
        <end position="112"/>
    </location>
</feature>
<dbReference type="Proteomes" id="UP000305778">
    <property type="component" value="Unassembled WGS sequence"/>
</dbReference>
<gene>
    <name evidence="2" type="ORF">FCI23_50385</name>
</gene>
<comment type="caution">
    <text evidence="2">The sequence shown here is derived from an EMBL/GenBank/DDBJ whole genome shotgun (WGS) entry which is preliminary data.</text>
</comment>
<protein>
    <submittedName>
        <fullName evidence="2">Uncharacterized protein</fullName>
    </submittedName>
</protein>
<keyword evidence="3" id="KW-1185">Reference proteome</keyword>